<evidence type="ECO:0000313" key="1">
    <source>
        <dbReference type="EMBL" id="MQL79151.1"/>
    </source>
</evidence>
<comment type="caution">
    <text evidence="1">The sequence shown here is derived from an EMBL/GenBank/DDBJ whole genome shotgun (WGS) entry which is preliminary data.</text>
</comment>
<sequence length="64" mass="7175">MYTRTRVCGIVSIIQQASRTPSGDATPVIIIPHGYQYIYDSPSSGLDWSPWTHAVPCQHLILLY</sequence>
<dbReference type="AlphaFoldDB" id="A0A843U6K6"/>
<accession>A0A843U6K6</accession>
<protein>
    <submittedName>
        <fullName evidence="1">Uncharacterized protein</fullName>
    </submittedName>
</protein>
<dbReference type="EMBL" id="NMUH01000436">
    <property type="protein sequence ID" value="MQL79151.1"/>
    <property type="molecule type" value="Genomic_DNA"/>
</dbReference>
<organism evidence="1 2">
    <name type="scientific">Colocasia esculenta</name>
    <name type="common">Wild taro</name>
    <name type="synonym">Arum esculentum</name>
    <dbReference type="NCBI Taxonomy" id="4460"/>
    <lineage>
        <taxon>Eukaryota</taxon>
        <taxon>Viridiplantae</taxon>
        <taxon>Streptophyta</taxon>
        <taxon>Embryophyta</taxon>
        <taxon>Tracheophyta</taxon>
        <taxon>Spermatophyta</taxon>
        <taxon>Magnoliopsida</taxon>
        <taxon>Liliopsida</taxon>
        <taxon>Araceae</taxon>
        <taxon>Aroideae</taxon>
        <taxon>Colocasieae</taxon>
        <taxon>Colocasia</taxon>
    </lineage>
</organism>
<dbReference type="Proteomes" id="UP000652761">
    <property type="component" value="Unassembled WGS sequence"/>
</dbReference>
<evidence type="ECO:0000313" key="2">
    <source>
        <dbReference type="Proteomes" id="UP000652761"/>
    </source>
</evidence>
<proteinExistence type="predicted"/>
<name>A0A843U6K6_COLES</name>
<gene>
    <name evidence="1" type="ORF">Taro_011580</name>
</gene>
<reference evidence="1" key="1">
    <citation type="submission" date="2017-07" db="EMBL/GenBank/DDBJ databases">
        <title>Taro Niue Genome Assembly and Annotation.</title>
        <authorList>
            <person name="Atibalentja N."/>
            <person name="Keating K."/>
            <person name="Fields C.J."/>
        </authorList>
    </citation>
    <scope>NUCLEOTIDE SEQUENCE</scope>
    <source>
        <strain evidence="1">Niue_2</strain>
        <tissue evidence="1">Leaf</tissue>
    </source>
</reference>
<keyword evidence="2" id="KW-1185">Reference proteome</keyword>